<feature type="domain" description="M23ase beta-sheet core" evidence="2">
    <location>
        <begin position="166"/>
        <end position="261"/>
    </location>
</feature>
<dbReference type="SUPFAM" id="SSF51261">
    <property type="entry name" value="Duplicated hybrid motif"/>
    <property type="match status" value="1"/>
</dbReference>
<evidence type="ECO:0000259" key="2">
    <source>
        <dbReference type="Pfam" id="PF01551"/>
    </source>
</evidence>
<dbReference type="Gene3D" id="2.70.70.10">
    <property type="entry name" value="Glucose Permease (Domain IIA)"/>
    <property type="match status" value="1"/>
</dbReference>
<gene>
    <name evidence="3" type="ORF">G6034_02745</name>
</gene>
<dbReference type="PANTHER" id="PTHR21666:SF289">
    <property type="entry name" value="L-ALA--D-GLU ENDOPEPTIDASE"/>
    <property type="match status" value="1"/>
</dbReference>
<dbReference type="Proteomes" id="UP000543556">
    <property type="component" value="Unassembled WGS sequence"/>
</dbReference>
<protein>
    <submittedName>
        <fullName evidence="3">M23 family metallopeptidase</fullName>
    </submittedName>
</protein>
<proteinExistence type="predicted"/>
<organism evidence="3 4">
    <name type="scientific">Arthrobacter wenxiniae</name>
    <dbReference type="NCBI Taxonomy" id="2713570"/>
    <lineage>
        <taxon>Bacteria</taxon>
        <taxon>Bacillati</taxon>
        <taxon>Actinomycetota</taxon>
        <taxon>Actinomycetes</taxon>
        <taxon>Micrococcales</taxon>
        <taxon>Micrococcaceae</taxon>
        <taxon>Arthrobacter</taxon>
    </lineage>
</organism>
<dbReference type="EMBL" id="JAAMFM010000002">
    <property type="protein sequence ID" value="NVM93841.1"/>
    <property type="molecule type" value="Genomic_DNA"/>
</dbReference>
<comment type="caution">
    <text evidence="3">The sequence shown here is derived from an EMBL/GenBank/DDBJ whole genome shotgun (WGS) entry which is preliminary data.</text>
</comment>
<dbReference type="AlphaFoldDB" id="A0A7Y7IFB9"/>
<accession>A0A7Y7IFB9</accession>
<dbReference type="InterPro" id="IPR011055">
    <property type="entry name" value="Dup_hybrid_motif"/>
</dbReference>
<dbReference type="CDD" id="cd12797">
    <property type="entry name" value="M23_peptidase"/>
    <property type="match status" value="1"/>
</dbReference>
<reference evidence="3 4" key="1">
    <citation type="submission" date="2020-02" db="EMBL/GenBank/DDBJ databases">
        <title>Genome sequence of strain AETb3-4.</title>
        <authorList>
            <person name="Gao J."/>
            <person name="Zhang X."/>
        </authorList>
    </citation>
    <scope>NUCLEOTIDE SEQUENCE [LARGE SCALE GENOMIC DNA]</scope>
    <source>
        <strain evidence="3 4">AETb3-4</strain>
    </source>
</reference>
<dbReference type="InterPro" id="IPR016047">
    <property type="entry name" value="M23ase_b-sheet_dom"/>
</dbReference>
<dbReference type="GO" id="GO:0004222">
    <property type="term" value="F:metalloendopeptidase activity"/>
    <property type="evidence" value="ECO:0007669"/>
    <property type="project" value="TreeGrafter"/>
</dbReference>
<dbReference type="Pfam" id="PF01551">
    <property type="entry name" value="Peptidase_M23"/>
    <property type="match status" value="1"/>
</dbReference>
<evidence type="ECO:0000313" key="4">
    <source>
        <dbReference type="Proteomes" id="UP000543556"/>
    </source>
</evidence>
<keyword evidence="1" id="KW-0732">Signal</keyword>
<keyword evidence="4" id="KW-1185">Reference proteome</keyword>
<evidence type="ECO:0000256" key="1">
    <source>
        <dbReference type="ARBA" id="ARBA00022729"/>
    </source>
</evidence>
<evidence type="ECO:0000313" key="3">
    <source>
        <dbReference type="EMBL" id="NVM93841.1"/>
    </source>
</evidence>
<dbReference type="InterPro" id="IPR050570">
    <property type="entry name" value="Cell_wall_metabolism_enzyme"/>
</dbReference>
<name>A0A7Y7IFB9_9MICC</name>
<sequence>MQRGRRRAASPPAQPIASVPLTRREVLAAERSAIAPHGTLGALIRAGIAHGAGQKVGIALAATGLALAVTVPSATGISLASVDSAPVPSPETVVTAASDVPISFAAPAIGSALNPDGQLKEKLKVEASNVTPQAAKGTLAAPLKVLTPTSPFGSRINPLTGSMGEMHTGQDYAVQCSTAVFAAAGGTVTFAGWHPFGGGNRVVVDHGNGLSTSYNHLSSIGVKVGQKVQRGDQVALSGTTGASTGCHLHFEVIVDDETVDPLGWL</sequence>
<dbReference type="PANTHER" id="PTHR21666">
    <property type="entry name" value="PEPTIDASE-RELATED"/>
    <property type="match status" value="1"/>
</dbReference>